<protein>
    <submittedName>
        <fullName evidence="6">NAD-dependent epimerase/dehydratase family protein</fullName>
    </submittedName>
</protein>
<dbReference type="Gene3D" id="3.40.50.720">
    <property type="entry name" value="NAD(P)-binding Rossmann-like Domain"/>
    <property type="match status" value="1"/>
</dbReference>
<dbReference type="RefSeq" id="WP_209750256.1">
    <property type="nucleotide sequence ID" value="NZ_JBHSMH010000021.1"/>
</dbReference>
<keyword evidence="7" id="KW-1185">Reference proteome</keyword>
<dbReference type="InterPro" id="IPR044516">
    <property type="entry name" value="UXS-like"/>
</dbReference>
<evidence type="ECO:0000256" key="3">
    <source>
        <dbReference type="ARBA" id="ARBA00023027"/>
    </source>
</evidence>
<evidence type="ECO:0000256" key="4">
    <source>
        <dbReference type="ARBA" id="ARBA00023239"/>
    </source>
</evidence>
<dbReference type="Proteomes" id="UP001596105">
    <property type="component" value="Unassembled WGS sequence"/>
</dbReference>
<keyword evidence="2" id="KW-0210">Decarboxylase</keyword>
<evidence type="ECO:0000259" key="5">
    <source>
        <dbReference type="Pfam" id="PF01370"/>
    </source>
</evidence>
<dbReference type="PANTHER" id="PTHR43078:SF6">
    <property type="entry name" value="UDP-GLUCURONIC ACID DECARBOXYLASE 1"/>
    <property type="match status" value="1"/>
</dbReference>
<dbReference type="EMBL" id="JBHSMH010000021">
    <property type="protein sequence ID" value="MFC5468849.1"/>
    <property type="molecule type" value="Genomic_DNA"/>
</dbReference>
<dbReference type="PANTHER" id="PTHR43078">
    <property type="entry name" value="UDP-GLUCURONIC ACID DECARBOXYLASE-RELATED"/>
    <property type="match status" value="1"/>
</dbReference>
<feature type="domain" description="NAD-dependent epimerase/dehydratase" evidence="5">
    <location>
        <begin position="3"/>
        <end position="243"/>
    </location>
</feature>
<keyword evidence="4" id="KW-0456">Lyase</keyword>
<evidence type="ECO:0000256" key="2">
    <source>
        <dbReference type="ARBA" id="ARBA00022793"/>
    </source>
</evidence>
<dbReference type="SUPFAM" id="SSF51735">
    <property type="entry name" value="NAD(P)-binding Rossmann-fold domains"/>
    <property type="match status" value="1"/>
</dbReference>
<gene>
    <name evidence="6" type="ORF">ACFPPD_08945</name>
</gene>
<evidence type="ECO:0000256" key="1">
    <source>
        <dbReference type="ARBA" id="ARBA00001911"/>
    </source>
</evidence>
<dbReference type="InterPro" id="IPR001509">
    <property type="entry name" value="Epimerase_deHydtase"/>
</dbReference>
<evidence type="ECO:0000313" key="6">
    <source>
        <dbReference type="EMBL" id="MFC5468849.1"/>
    </source>
</evidence>
<dbReference type="PRINTS" id="PR01713">
    <property type="entry name" value="NUCEPIMERASE"/>
</dbReference>
<comment type="cofactor">
    <cofactor evidence="1">
        <name>NAD(+)</name>
        <dbReference type="ChEBI" id="CHEBI:57540"/>
    </cofactor>
</comment>
<name>A0ABW0LSR8_9BACL</name>
<comment type="caution">
    <text evidence="6">The sequence shown here is derived from an EMBL/GenBank/DDBJ whole genome shotgun (WGS) entry which is preliminary data.</text>
</comment>
<dbReference type="InterPro" id="IPR036291">
    <property type="entry name" value="NAD(P)-bd_dom_sf"/>
</dbReference>
<organism evidence="6 7">
    <name type="scientific">Cohnella suwonensis</name>
    <dbReference type="NCBI Taxonomy" id="696072"/>
    <lineage>
        <taxon>Bacteria</taxon>
        <taxon>Bacillati</taxon>
        <taxon>Bacillota</taxon>
        <taxon>Bacilli</taxon>
        <taxon>Bacillales</taxon>
        <taxon>Paenibacillaceae</taxon>
        <taxon>Cohnella</taxon>
    </lineage>
</organism>
<reference evidence="7" key="1">
    <citation type="journal article" date="2019" name="Int. J. Syst. Evol. Microbiol.">
        <title>The Global Catalogue of Microorganisms (GCM) 10K type strain sequencing project: providing services to taxonomists for standard genome sequencing and annotation.</title>
        <authorList>
            <consortium name="The Broad Institute Genomics Platform"/>
            <consortium name="The Broad Institute Genome Sequencing Center for Infectious Disease"/>
            <person name="Wu L."/>
            <person name="Ma J."/>
        </authorList>
    </citation>
    <scope>NUCLEOTIDE SEQUENCE [LARGE SCALE GENOMIC DNA]</scope>
    <source>
        <strain evidence="7">CCUG 57113</strain>
    </source>
</reference>
<sequence length="326" mass="35816">MKIVVTGGAGFIGSHLADALIVQGHEVVVLDDLSNGKTKFVAGLEGNPRFRFVHGSILDRPLVKQLLAECQVVYHLAAVLGVKNTVENPLKVIEGNIDGTRNILEVAWENRIKVVFASTSEIYGKNDALPFTELSDRVLGAPHIHRWCYATAKALDEHMCFAYADKGLPITIVRFFNTYGSRQTSTQYGGVVPKFIVAALTGQDITVYGDGEQTRCFTFIDDAVGGLLPCMDPAFDKHVFNIGTTYRTTINELALQIKRLTGSTSSIVHLPYEKAYGEGYEDMQNRLPDISKAGAMLGYVPRVDIEQGLAKTIAWYRGMNPGDKNE</sequence>
<accession>A0ABW0LSR8</accession>
<proteinExistence type="predicted"/>
<dbReference type="Pfam" id="PF01370">
    <property type="entry name" value="Epimerase"/>
    <property type="match status" value="1"/>
</dbReference>
<evidence type="ECO:0000313" key="7">
    <source>
        <dbReference type="Proteomes" id="UP001596105"/>
    </source>
</evidence>
<keyword evidence="3" id="KW-0520">NAD</keyword>